<sequence>MSSSSLLRSLPRPSHIYVSLAGKPKSSTTSARFKSSKAPKNPGAKAEDALKTQVKQGSPSELEKETLPWGEYLNIRKTKRRWETAMSIPLTIAGFAGGVAALGNMEIDPTKPIFNVDPMFVFGGAALGCAGAGYLIGPVVGSAIWRMTHRRALKLIEARDRQFHEHIVKNRVDPRSQSATNPVPDFYGEKIGSLHDYRQWLRDQAKYRRKAALPED</sequence>
<reference evidence="1" key="1">
    <citation type="journal article" date="2021" name="Environ. Microbiol.">
        <title>Gene family expansions and transcriptome signatures uncover fungal adaptations to wood decay.</title>
        <authorList>
            <person name="Hage H."/>
            <person name="Miyauchi S."/>
            <person name="Viragh M."/>
            <person name="Drula E."/>
            <person name="Min B."/>
            <person name="Chaduli D."/>
            <person name="Navarro D."/>
            <person name="Favel A."/>
            <person name="Norest M."/>
            <person name="Lesage-Meessen L."/>
            <person name="Balint B."/>
            <person name="Merenyi Z."/>
            <person name="de Eugenio L."/>
            <person name="Morin E."/>
            <person name="Martinez A.T."/>
            <person name="Baldrian P."/>
            <person name="Stursova M."/>
            <person name="Martinez M.J."/>
            <person name="Novotny C."/>
            <person name="Magnuson J.K."/>
            <person name="Spatafora J.W."/>
            <person name="Maurice S."/>
            <person name="Pangilinan J."/>
            <person name="Andreopoulos W."/>
            <person name="LaButti K."/>
            <person name="Hundley H."/>
            <person name="Na H."/>
            <person name="Kuo A."/>
            <person name="Barry K."/>
            <person name="Lipzen A."/>
            <person name="Henrissat B."/>
            <person name="Riley R."/>
            <person name="Ahrendt S."/>
            <person name="Nagy L.G."/>
            <person name="Grigoriev I.V."/>
            <person name="Martin F."/>
            <person name="Rosso M.N."/>
        </authorList>
    </citation>
    <scope>NUCLEOTIDE SEQUENCE</scope>
    <source>
        <strain evidence="1">CBS 384.51</strain>
    </source>
</reference>
<keyword evidence="2" id="KW-1185">Reference proteome</keyword>
<gene>
    <name evidence="1" type="ORF">BDY19DRAFT_281786</name>
</gene>
<organism evidence="1 2">
    <name type="scientific">Irpex rosettiformis</name>
    <dbReference type="NCBI Taxonomy" id="378272"/>
    <lineage>
        <taxon>Eukaryota</taxon>
        <taxon>Fungi</taxon>
        <taxon>Dikarya</taxon>
        <taxon>Basidiomycota</taxon>
        <taxon>Agaricomycotina</taxon>
        <taxon>Agaricomycetes</taxon>
        <taxon>Polyporales</taxon>
        <taxon>Irpicaceae</taxon>
        <taxon>Irpex</taxon>
    </lineage>
</organism>
<accession>A0ACB8UHQ3</accession>
<proteinExistence type="predicted"/>
<dbReference type="Proteomes" id="UP001055072">
    <property type="component" value="Unassembled WGS sequence"/>
</dbReference>
<protein>
    <submittedName>
        <fullName evidence="1">Mitochondrial import protein Pam17</fullName>
    </submittedName>
</protein>
<comment type="caution">
    <text evidence="1">The sequence shown here is derived from an EMBL/GenBank/DDBJ whole genome shotgun (WGS) entry which is preliminary data.</text>
</comment>
<evidence type="ECO:0000313" key="1">
    <source>
        <dbReference type="EMBL" id="KAI0093887.1"/>
    </source>
</evidence>
<evidence type="ECO:0000313" key="2">
    <source>
        <dbReference type="Proteomes" id="UP001055072"/>
    </source>
</evidence>
<name>A0ACB8UHQ3_9APHY</name>
<dbReference type="EMBL" id="MU274901">
    <property type="protein sequence ID" value="KAI0093887.1"/>
    <property type="molecule type" value="Genomic_DNA"/>
</dbReference>